<dbReference type="InterPro" id="IPR036390">
    <property type="entry name" value="WH_DNA-bd_sf"/>
</dbReference>
<dbReference type="EMBL" id="RHHQ01000005">
    <property type="protein sequence ID" value="RNB91463.1"/>
    <property type="molecule type" value="Genomic_DNA"/>
</dbReference>
<dbReference type="Gene3D" id="1.10.10.10">
    <property type="entry name" value="Winged helix-like DNA-binding domain superfamily/Winged helix DNA-binding domain"/>
    <property type="match status" value="1"/>
</dbReference>
<evidence type="ECO:0000313" key="6">
    <source>
        <dbReference type="Proteomes" id="UP000271031"/>
    </source>
</evidence>
<dbReference type="InterPro" id="IPR001845">
    <property type="entry name" value="HTH_ArsR_DNA-bd_dom"/>
</dbReference>
<dbReference type="SMART" id="SM00418">
    <property type="entry name" value="HTH_ARSR"/>
    <property type="match status" value="1"/>
</dbReference>
<evidence type="ECO:0000256" key="3">
    <source>
        <dbReference type="ARBA" id="ARBA00023163"/>
    </source>
</evidence>
<dbReference type="PANTHER" id="PTHR33154">
    <property type="entry name" value="TRANSCRIPTIONAL REGULATOR, ARSR FAMILY"/>
    <property type="match status" value="1"/>
</dbReference>
<sequence>MKLLQLSHERETYDVVLQHSLLFECALGLAAATYHEIHPSLEKDTSYWANARHSLSLDMQVQLDYLERNNTWKTLLQLLHADDFSDLESFLGFIRSLSDIELLYHSYPYVGKKQEALRKKAASGDADAIDQLVERCRDHKFFPAYLRFLQQVDPGELREHLLAVMEGWYQTHVLPEQEELAVILACDLAAKKHMQQKLASEQFVEWATGGIRYVPEPSVTRVVLIPHVTYRPWNIQSDCVGTKIFYYPVADDSLTETPDLYAPPLRLTGAYKALGDEHRLRLVKHLYHRDYTLQELTEKLSLAKSTVHHHLMLLRSARLVTTEGTAYRLEKQPLELLANDLLAFLQKEQSEGPDDDANA</sequence>
<keyword evidence="2" id="KW-0238">DNA-binding</keyword>
<dbReference type="GO" id="GO:0003677">
    <property type="term" value="F:DNA binding"/>
    <property type="evidence" value="ECO:0007669"/>
    <property type="project" value="UniProtKB-KW"/>
</dbReference>
<evidence type="ECO:0000256" key="2">
    <source>
        <dbReference type="ARBA" id="ARBA00023125"/>
    </source>
</evidence>
<feature type="domain" description="HTH arsR-type" evidence="4">
    <location>
        <begin position="260"/>
        <end position="353"/>
    </location>
</feature>
<comment type="caution">
    <text evidence="5">The sequence shown here is derived from an EMBL/GenBank/DDBJ whole genome shotgun (WGS) entry which is preliminary data.</text>
</comment>
<dbReference type="AlphaFoldDB" id="A0A3M8DTF2"/>
<organism evidence="5 6">
    <name type="scientific">Brevibacillus fluminis</name>
    <dbReference type="NCBI Taxonomy" id="511487"/>
    <lineage>
        <taxon>Bacteria</taxon>
        <taxon>Bacillati</taxon>
        <taxon>Bacillota</taxon>
        <taxon>Bacilli</taxon>
        <taxon>Bacillales</taxon>
        <taxon>Paenibacillaceae</taxon>
        <taxon>Brevibacillus</taxon>
    </lineage>
</organism>
<dbReference type="Pfam" id="PF01022">
    <property type="entry name" value="HTH_5"/>
    <property type="match status" value="1"/>
</dbReference>
<dbReference type="CDD" id="cd00090">
    <property type="entry name" value="HTH_ARSR"/>
    <property type="match status" value="1"/>
</dbReference>
<name>A0A3M8DTF2_9BACL</name>
<evidence type="ECO:0000256" key="1">
    <source>
        <dbReference type="ARBA" id="ARBA00023015"/>
    </source>
</evidence>
<evidence type="ECO:0000259" key="4">
    <source>
        <dbReference type="PROSITE" id="PS50987"/>
    </source>
</evidence>
<dbReference type="InterPro" id="IPR051081">
    <property type="entry name" value="HTH_MetalResp_TranReg"/>
</dbReference>
<gene>
    <name evidence="5" type="ORF">EDM56_05350</name>
</gene>
<dbReference type="PROSITE" id="PS50987">
    <property type="entry name" value="HTH_ARSR_2"/>
    <property type="match status" value="1"/>
</dbReference>
<dbReference type="SUPFAM" id="SSF46785">
    <property type="entry name" value="Winged helix' DNA-binding domain"/>
    <property type="match status" value="1"/>
</dbReference>
<dbReference type="GO" id="GO:0003700">
    <property type="term" value="F:DNA-binding transcription factor activity"/>
    <property type="evidence" value="ECO:0007669"/>
    <property type="project" value="InterPro"/>
</dbReference>
<proteinExistence type="predicted"/>
<reference evidence="5 6" key="1">
    <citation type="submission" date="2018-10" db="EMBL/GenBank/DDBJ databases">
        <title>Phylogenomics of Brevibacillus.</title>
        <authorList>
            <person name="Dunlap C."/>
        </authorList>
    </citation>
    <scope>NUCLEOTIDE SEQUENCE [LARGE SCALE GENOMIC DNA]</scope>
    <source>
        <strain evidence="5 6">JCM 15716</strain>
    </source>
</reference>
<accession>A0A3M8DTF2</accession>
<dbReference type="PANTHER" id="PTHR33154:SF18">
    <property type="entry name" value="ARSENICAL RESISTANCE OPERON REPRESSOR"/>
    <property type="match status" value="1"/>
</dbReference>
<keyword evidence="6" id="KW-1185">Reference proteome</keyword>
<dbReference type="InterPro" id="IPR036388">
    <property type="entry name" value="WH-like_DNA-bd_sf"/>
</dbReference>
<keyword evidence="3" id="KW-0804">Transcription</keyword>
<evidence type="ECO:0000313" key="5">
    <source>
        <dbReference type="EMBL" id="RNB91463.1"/>
    </source>
</evidence>
<keyword evidence="1" id="KW-0805">Transcription regulation</keyword>
<dbReference type="OrthoDB" id="2646147at2"/>
<dbReference type="InterPro" id="IPR011991">
    <property type="entry name" value="ArsR-like_HTH"/>
</dbReference>
<dbReference type="Proteomes" id="UP000271031">
    <property type="component" value="Unassembled WGS sequence"/>
</dbReference>
<dbReference type="RefSeq" id="WP_122916855.1">
    <property type="nucleotide sequence ID" value="NZ_RHHQ01000005.1"/>
</dbReference>
<protein>
    <submittedName>
        <fullName evidence="5">ArsR family transcriptional regulator</fullName>
    </submittedName>
</protein>